<keyword evidence="2" id="KW-1185">Reference proteome</keyword>
<protein>
    <submittedName>
        <fullName evidence="1">Uncharacterized protein</fullName>
    </submittedName>
</protein>
<dbReference type="Proteomes" id="UP000828048">
    <property type="component" value="Chromosome 3"/>
</dbReference>
<gene>
    <name evidence="1" type="ORF">Vadar_010646</name>
</gene>
<sequence>MARPPLRGRGRGLGGARGGGRFHAEPEVEESGTKVEVEDESLSQAEVESQEDAEDASDTQPRGGPEDRSLLVSFNTHVAQAIWQGQERSTLRLHHHPNYLNKWELKDERMKEKIKNSELLPLCRITHYICNSHRVSAFVERWHPETNSFHFDFGDMGPARDDVEQLLENEAKNALAEAKGGQAVTFDWLRLYFRDLRESNTDKRVKYYSRAYLLYVLGCTLFCNETGSKVNVAPLALLENLDRVSHYGWGVSVLAFLYRQLGRATLTLHAQLLPLPSKSSSADDDDDPQPPPAVGMALLWLTTVIPQARPPPCYQPSSICISPITLQLILLCSSFSLMSIGAGGIRSSSLAFGADQLEQHDCRKNPRALEIYFSWYYVSTTFSIDVAITCIVYIQDNIG</sequence>
<evidence type="ECO:0000313" key="1">
    <source>
        <dbReference type="EMBL" id="KAH7857258.1"/>
    </source>
</evidence>
<dbReference type="EMBL" id="CM037153">
    <property type="protein sequence ID" value="KAH7857258.1"/>
    <property type="molecule type" value="Genomic_DNA"/>
</dbReference>
<comment type="caution">
    <text evidence="1">The sequence shown here is derived from an EMBL/GenBank/DDBJ whole genome shotgun (WGS) entry which is preliminary data.</text>
</comment>
<name>A0ACB7YVF0_9ERIC</name>
<accession>A0ACB7YVF0</accession>
<reference evidence="1 2" key="1">
    <citation type="journal article" date="2021" name="Hortic Res">
        <title>High-quality reference genome and annotation aids understanding of berry development for evergreen blueberry (Vaccinium darrowii).</title>
        <authorList>
            <person name="Yu J."/>
            <person name="Hulse-Kemp A.M."/>
            <person name="Babiker E."/>
            <person name="Staton M."/>
        </authorList>
    </citation>
    <scope>NUCLEOTIDE SEQUENCE [LARGE SCALE GENOMIC DNA]</scope>
    <source>
        <strain evidence="2">cv. NJ 8807/NJ 8810</strain>
        <tissue evidence="1">Young leaf</tissue>
    </source>
</reference>
<evidence type="ECO:0000313" key="2">
    <source>
        <dbReference type="Proteomes" id="UP000828048"/>
    </source>
</evidence>
<proteinExistence type="predicted"/>
<organism evidence="1 2">
    <name type="scientific">Vaccinium darrowii</name>
    <dbReference type="NCBI Taxonomy" id="229202"/>
    <lineage>
        <taxon>Eukaryota</taxon>
        <taxon>Viridiplantae</taxon>
        <taxon>Streptophyta</taxon>
        <taxon>Embryophyta</taxon>
        <taxon>Tracheophyta</taxon>
        <taxon>Spermatophyta</taxon>
        <taxon>Magnoliopsida</taxon>
        <taxon>eudicotyledons</taxon>
        <taxon>Gunneridae</taxon>
        <taxon>Pentapetalae</taxon>
        <taxon>asterids</taxon>
        <taxon>Ericales</taxon>
        <taxon>Ericaceae</taxon>
        <taxon>Vaccinioideae</taxon>
        <taxon>Vaccinieae</taxon>
        <taxon>Vaccinium</taxon>
    </lineage>
</organism>